<dbReference type="RefSeq" id="WP_136827588.1">
    <property type="nucleotide sequence ID" value="NZ_SWBP01000008.1"/>
</dbReference>
<protein>
    <submittedName>
        <fullName evidence="5">Dipeptidase</fullName>
    </submittedName>
</protein>
<feature type="domain" description="Peptidase M20 dimerisation" evidence="4">
    <location>
        <begin position="192"/>
        <end position="351"/>
    </location>
</feature>
<dbReference type="InterPro" id="IPR011650">
    <property type="entry name" value="Peptidase_M20_dimer"/>
</dbReference>
<sequence length="456" mass="50566">MQTIKNYVEENRKRFLDELFELLRFPSVSADPKYKGEVLKTADFVAEKLKEAGAENVEVCATEGYPIVYGEKIIDSSLPTVLVYGHYDVQPPDPLELWHTPPFEPTLRDGKIYARGACDDKGQFYMHVKAFELMMNTNTLPCNIKFMIEGEEEVGSDNLGKFVTANKERLKADVVLISDTSMISMENPSLETGLRGLAYMEVEVQGPNRDLHSGVYGGAVANPATILCQMIASLHDENNHITIPGFYDGVIELSAEERKALNDAPFNLDDYKKDLSVDEVWGEKGYSTIERTGIRPTLEVNGIWGGYTGPGAKTVLPAKANAKISMRLVPGQDWKAISELFKNHFESIAPKSVKVSVVAHHGGTPYVTPTDSLAFKAAYKAIEEAFGKQPVPTRGGGSIPIVALFEQELGIKTVLMGFGLDSDNLHSPNEKYDVFNYYKGIETIPLFHKYFAEMSK</sequence>
<dbReference type="GO" id="GO:0046872">
    <property type="term" value="F:metal ion binding"/>
    <property type="evidence" value="ECO:0007669"/>
    <property type="project" value="UniProtKB-KW"/>
</dbReference>
<dbReference type="EMBL" id="SWBP01000008">
    <property type="protein sequence ID" value="TKB95542.1"/>
    <property type="molecule type" value="Genomic_DNA"/>
</dbReference>
<evidence type="ECO:0000256" key="2">
    <source>
        <dbReference type="ARBA" id="ARBA00022723"/>
    </source>
</evidence>
<keyword evidence="6" id="KW-1185">Reference proteome</keyword>
<accession>A0A4U1BTS2</accession>
<keyword evidence="1" id="KW-0645">Protease</keyword>
<dbReference type="OrthoDB" id="9761532at2"/>
<dbReference type="Proteomes" id="UP000308181">
    <property type="component" value="Unassembled WGS sequence"/>
</dbReference>
<dbReference type="InterPro" id="IPR002933">
    <property type="entry name" value="Peptidase_M20"/>
</dbReference>
<keyword evidence="3" id="KW-0378">Hydrolase</keyword>
<evidence type="ECO:0000313" key="6">
    <source>
        <dbReference type="Proteomes" id="UP000308181"/>
    </source>
</evidence>
<gene>
    <name evidence="5" type="ORF">FA046_16205</name>
</gene>
<evidence type="ECO:0000256" key="3">
    <source>
        <dbReference type="ARBA" id="ARBA00022801"/>
    </source>
</evidence>
<dbReference type="PANTHER" id="PTHR43270:SF12">
    <property type="entry name" value="SUCCINYL-DIAMINOPIMELATE DESUCCINYLASE"/>
    <property type="match status" value="1"/>
</dbReference>
<proteinExistence type="predicted"/>
<dbReference type="NCBIfam" id="NF006579">
    <property type="entry name" value="PRK09104.1"/>
    <property type="match status" value="1"/>
</dbReference>
<reference evidence="5 6" key="1">
    <citation type="submission" date="2019-04" db="EMBL/GenBank/DDBJ databases">
        <title>Pedobacter sp. AR-3-17 sp. nov., isolated from Arctic soil.</title>
        <authorList>
            <person name="Dahal R.H."/>
            <person name="Kim D.-U."/>
        </authorList>
    </citation>
    <scope>NUCLEOTIDE SEQUENCE [LARGE SCALE GENOMIC DNA]</scope>
    <source>
        <strain evidence="5 6">AR-3-17</strain>
    </source>
</reference>
<dbReference type="NCBIfam" id="NF005914">
    <property type="entry name" value="PRK07907.1"/>
    <property type="match status" value="1"/>
</dbReference>
<evidence type="ECO:0000259" key="4">
    <source>
        <dbReference type="Pfam" id="PF07687"/>
    </source>
</evidence>
<dbReference type="Gene3D" id="3.40.630.10">
    <property type="entry name" value="Zn peptidases"/>
    <property type="match status" value="1"/>
</dbReference>
<evidence type="ECO:0000313" key="5">
    <source>
        <dbReference type="EMBL" id="TKB95542.1"/>
    </source>
</evidence>
<dbReference type="AlphaFoldDB" id="A0A4U1BTS2"/>
<comment type="caution">
    <text evidence="5">The sequence shown here is derived from an EMBL/GenBank/DDBJ whole genome shotgun (WGS) entry which is preliminary data.</text>
</comment>
<dbReference type="GO" id="GO:0006508">
    <property type="term" value="P:proteolysis"/>
    <property type="evidence" value="ECO:0007669"/>
    <property type="project" value="UniProtKB-KW"/>
</dbReference>
<organism evidence="5 6">
    <name type="scientific">Pedobacter cryophilus</name>
    <dbReference type="NCBI Taxonomy" id="2571271"/>
    <lineage>
        <taxon>Bacteria</taxon>
        <taxon>Pseudomonadati</taxon>
        <taxon>Bacteroidota</taxon>
        <taxon>Sphingobacteriia</taxon>
        <taxon>Sphingobacteriales</taxon>
        <taxon>Sphingobacteriaceae</taxon>
        <taxon>Pedobacter</taxon>
    </lineage>
</organism>
<dbReference type="Pfam" id="PF01546">
    <property type="entry name" value="Peptidase_M20"/>
    <property type="match status" value="1"/>
</dbReference>
<dbReference type="InterPro" id="IPR051458">
    <property type="entry name" value="Cyt/Met_Dipeptidase"/>
</dbReference>
<dbReference type="SUPFAM" id="SSF53187">
    <property type="entry name" value="Zn-dependent exopeptidases"/>
    <property type="match status" value="1"/>
</dbReference>
<dbReference type="Pfam" id="PF07687">
    <property type="entry name" value="M20_dimer"/>
    <property type="match status" value="1"/>
</dbReference>
<name>A0A4U1BTS2_9SPHI</name>
<dbReference type="CDD" id="cd05680">
    <property type="entry name" value="M20_dipept_like"/>
    <property type="match status" value="1"/>
</dbReference>
<dbReference type="GO" id="GO:0008233">
    <property type="term" value="F:peptidase activity"/>
    <property type="evidence" value="ECO:0007669"/>
    <property type="project" value="UniProtKB-KW"/>
</dbReference>
<dbReference type="Gene3D" id="3.30.70.360">
    <property type="match status" value="1"/>
</dbReference>
<keyword evidence="2" id="KW-0479">Metal-binding</keyword>
<dbReference type="NCBIfam" id="NF006053">
    <property type="entry name" value="PRK08201.1"/>
    <property type="match status" value="1"/>
</dbReference>
<dbReference type="PANTHER" id="PTHR43270">
    <property type="entry name" value="BETA-ALA-HIS DIPEPTIDASE"/>
    <property type="match status" value="1"/>
</dbReference>
<evidence type="ECO:0000256" key="1">
    <source>
        <dbReference type="ARBA" id="ARBA00022670"/>
    </source>
</evidence>